<evidence type="ECO:0000256" key="6">
    <source>
        <dbReference type="RuleBase" id="RU365009"/>
    </source>
</evidence>
<evidence type="ECO:0000256" key="4">
    <source>
        <dbReference type="ARBA" id="ARBA00022525"/>
    </source>
</evidence>
<evidence type="ECO:0000313" key="7">
    <source>
        <dbReference type="EMBL" id="TFK24615.1"/>
    </source>
</evidence>
<dbReference type="AlphaFoldDB" id="A0A5C3KWJ7"/>
<dbReference type="Proteomes" id="UP000307440">
    <property type="component" value="Unassembled WGS sequence"/>
</dbReference>
<keyword evidence="3 6" id="KW-0134">Cell wall</keyword>
<comment type="similarity">
    <text evidence="2 6">Belongs to the fungal hydrophobin family.</text>
</comment>
<evidence type="ECO:0000256" key="3">
    <source>
        <dbReference type="ARBA" id="ARBA00022512"/>
    </source>
</evidence>
<dbReference type="GO" id="GO:0005199">
    <property type="term" value="F:structural constituent of cell wall"/>
    <property type="evidence" value="ECO:0007669"/>
    <property type="project" value="InterPro"/>
</dbReference>
<keyword evidence="5 6" id="KW-1015">Disulfide bond</keyword>
<feature type="signal peptide" evidence="6">
    <location>
        <begin position="1"/>
        <end position="20"/>
    </location>
</feature>
<comment type="subcellular location">
    <subcellularLocation>
        <location evidence="1 6">Secreted</location>
        <location evidence="1 6">Cell wall</location>
    </subcellularLocation>
</comment>
<dbReference type="Pfam" id="PF01185">
    <property type="entry name" value="Hydrophobin"/>
    <property type="match status" value="1"/>
</dbReference>
<dbReference type="InterPro" id="IPR001338">
    <property type="entry name" value="Class_I_Hydrophobin"/>
</dbReference>
<dbReference type="EMBL" id="ML210197">
    <property type="protein sequence ID" value="TFK24615.1"/>
    <property type="molecule type" value="Genomic_DNA"/>
</dbReference>
<evidence type="ECO:0000313" key="8">
    <source>
        <dbReference type="Proteomes" id="UP000307440"/>
    </source>
</evidence>
<dbReference type="CDD" id="cd23507">
    <property type="entry name" value="hydrophobin_I"/>
    <property type="match status" value="1"/>
</dbReference>
<accession>A0A5C3KWJ7</accession>
<feature type="chain" id="PRO_5023155655" description="Hydrophobin" evidence="6">
    <location>
        <begin position="21"/>
        <end position="118"/>
    </location>
</feature>
<organism evidence="7 8">
    <name type="scientific">Coprinopsis marcescibilis</name>
    <name type="common">Agaric fungus</name>
    <name type="synonym">Psathyrella marcescibilis</name>
    <dbReference type="NCBI Taxonomy" id="230819"/>
    <lineage>
        <taxon>Eukaryota</taxon>
        <taxon>Fungi</taxon>
        <taxon>Dikarya</taxon>
        <taxon>Basidiomycota</taxon>
        <taxon>Agaricomycotina</taxon>
        <taxon>Agaricomycetes</taxon>
        <taxon>Agaricomycetidae</taxon>
        <taxon>Agaricales</taxon>
        <taxon>Agaricineae</taxon>
        <taxon>Psathyrellaceae</taxon>
        <taxon>Coprinopsis</taxon>
    </lineage>
</organism>
<dbReference type="SMART" id="SM00075">
    <property type="entry name" value="HYDRO"/>
    <property type="match status" value="1"/>
</dbReference>
<sequence>MFARLSTIIVAASVFAGALAAPSGTKYQVESEQCNGGQVQCCNSVQQANNLDYYTGALLGLLQIDVKQLTGSVGATCTALNVVGVGASAACNQQKVCCTGNSFNGVIALGCTPINVAL</sequence>
<name>A0A5C3KWJ7_COPMA</name>
<keyword evidence="6" id="KW-0732">Signal</keyword>
<dbReference type="GO" id="GO:0009277">
    <property type="term" value="C:fungal-type cell wall"/>
    <property type="evidence" value="ECO:0007669"/>
    <property type="project" value="InterPro"/>
</dbReference>
<reference evidence="7 8" key="1">
    <citation type="journal article" date="2019" name="Nat. Ecol. Evol.">
        <title>Megaphylogeny resolves global patterns of mushroom evolution.</title>
        <authorList>
            <person name="Varga T."/>
            <person name="Krizsan K."/>
            <person name="Foldi C."/>
            <person name="Dima B."/>
            <person name="Sanchez-Garcia M."/>
            <person name="Sanchez-Ramirez S."/>
            <person name="Szollosi G.J."/>
            <person name="Szarkandi J.G."/>
            <person name="Papp V."/>
            <person name="Albert L."/>
            <person name="Andreopoulos W."/>
            <person name="Angelini C."/>
            <person name="Antonin V."/>
            <person name="Barry K.W."/>
            <person name="Bougher N.L."/>
            <person name="Buchanan P."/>
            <person name="Buyck B."/>
            <person name="Bense V."/>
            <person name="Catcheside P."/>
            <person name="Chovatia M."/>
            <person name="Cooper J."/>
            <person name="Damon W."/>
            <person name="Desjardin D."/>
            <person name="Finy P."/>
            <person name="Geml J."/>
            <person name="Haridas S."/>
            <person name="Hughes K."/>
            <person name="Justo A."/>
            <person name="Karasinski D."/>
            <person name="Kautmanova I."/>
            <person name="Kiss B."/>
            <person name="Kocsube S."/>
            <person name="Kotiranta H."/>
            <person name="LaButti K.M."/>
            <person name="Lechner B.E."/>
            <person name="Liimatainen K."/>
            <person name="Lipzen A."/>
            <person name="Lukacs Z."/>
            <person name="Mihaltcheva S."/>
            <person name="Morgado L.N."/>
            <person name="Niskanen T."/>
            <person name="Noordeloos M.E."/>
            <person name="Ohm R.A."/>
            <person name="Ortiz-Santana B."/>
            <person name="Ovrebo C."/>
            <person name="Racz N."/>
            <person name="Riley R."/>
            <person name="Savchenko A."/>
            <person name="Shiryaev A."/>
            <person name="Soop K."/>
            <person name="Spirin V."/>
            <person name="Szebenyi C."/>
            <person name="Tomsovsky M."/>
            <person name="Tulloss R.E."/>
            <person name="Uehling J."/>
            <person name="Grigoriev I.V."/>
            <person name="Vagvolgyi C."/>
            <person name="Papp T."/>
            <person name="Martin F.M."/>
            <person name="Miettinen O."/>
            <person name="Hibbett D.S."/>
            <person name="Nagy L.G."/>
        </authorList>
    </citation>
    <scope>NUCLEOTIDE SEQUENCE [LARGE SCALE GENOMIC DNA]</scope>
    <source>
        <strain evidence="7 8">CBS 121175</strain>
    </source>
</reference>
<dbReference type="OrthoDB" id="4225815at2759"/>
<keyword evidence="8" id="KW-1185">Reference proteome</keyword>
<evidence type="ECO:0000256" key="5">
    <source>
        <dbReference type="ARBA" id="ARBA00023157"/>
    </source>
</evidence>
<evidence type="ECO:0000256" key="2">
    <source>
        <dbReference type="ARBA" id="ARBA00010446"/>
    </source>
</evidence>
<evidence type="ECO:0000256" key="1">
    <source>
        <dbReference type="ARBA" id="ARBA00004191"/>
    </source>
</evidence>
<gene>
    <name evidence="7" type="ORF">FA15DRAFT_694288</name>
</gene>
<keyword evidence="4 6" id="KW-0964">Secreted</keyword>
<proteinExistence type="inferred from homology"/>
<protein>
    <recommendedName>
        <fullName evidence="6">Hydrophobin</fullName>
    </recommendedName>
</protein>